<dbReference type="Proteomes" id="UP001377337">
    <property type="component" value="Chromosome"/>
</dbReference>
<sequence length="151" mass="17021">MYGDNHETRFQETNIGNFVADSYRSFYNGDFGMMNSGGIRTSIPAGEFTLHDAYAILPFQNKVILADVKGETIKAALENRVSRVESLGGGFMQVSGMTYSYNPAKPVGSRVENILVNNEPIDMQKTYNSHVKLRIQWRGRIHHVQRQSNTC</sequence>
<evidence type="ECO:0000313" key="2">
    <source>
        <dbReference type="EMBL" id="WXB99093.1"/>
    </source>
</evidence>
<dbReference type="SUPFAM" id="SSF55816">
    <property type="entry name" value="5'-nucleotidase (syn. UDP-sugar hydrolase), C-terminal domain"/>
    <property type="match status" value="1"/>
</dbReference>
<dbReference type="RefSeq" id="WP_338782368.1">
    <property type="nucleotide sequence ID" value="NZ_CP147407.1"/>
</dbReference>
<name>A0ABZ2NMP1_9BACI</name>
<dbReference type="EC" id="3.1.3.5" evidence="2"/>
<dbReference type="Gene3D" id="3.90.780.10">
    <property type="entry name" value="5'-Nucleotidase, C-terminal domain"/>
    <property type="match status" value="1"/>
</dbReference>
<dbReference type="InterPro" id="IPR036907">
    <property type="entry name" value="5'-Nucleotdase_C_sf"/>
</dbReference>
<dbReference type="EMBL" id="CP147407">
    <property type="protein sequence ID" value="WXB99093.1"/>
    <property type="molecule type" value="Genomic_DNA"/>
</dbReference>
<feature type="domain" description="5'-Nucleotidase C-terminal" evidence="1">
    <location>
        <begin position="6"/>
        <end position="128"/>
    </location>
</feature>
<keyword evidence="3" id="KW-1185">Reference proteome</keyword>
<dbReference type="PANTHER" id="PTHR11575">
    <property type="entry name" value="5'-NUCLEOTIDASE-RELATED"/>
    <property type="match status" value="1"/>
</dbReference>
<evidence type="ECO:0000313" key="3">
    <source>
        <dbReference type="Proteomes" id="UP001377337"/>
    </source>
</evidence>
<accession>A0ABZ2NMP1</accession>
<dbReference type="InterPro" id="IPR006179">
    <property type="entry name" value="5_nucleotidase/apyrase"/>
</dbReference>
<organism evidence="2 3">
    <name type="scientific">Metabacillus sediminis</name>
    <dbReference type="NCBI Taxonomy" id="3117746"/>
    <lineage>
        <taxon>Bacteria</taxon>
        <taxon>Bacillati</taxon>
        <taxon>Bacillota</taxon>
        <taxon>Bacilli</taxon>
        <taxon>Bacillales</taxon>
        <taxon>Bacillaceae</taxon>
        <taxon>Metabacillus</taxon>
    </lineage>
</organism>
<reference evidence="2 3" key="1">
    <citation type="submission" date="2024-02" db="EMBL/GenBank/DDBJ databases">
        <title>Seven novel Bacillus-like species.</title>
        <authorList>
            <person name="Liu G."/>
        </authorList>
    </citation>
    <scope>NUCLEOTIDE SEQUENCE [LARGE SCALE GENOMIC DNA]</scope>
    <source>
        <strain evidence="2 3">FJAT-52054</strain>
    </source>
</reference>
<dbReference type="PANTHER" id="PTHR11575:SF24">
    <property type="entry name" value="5'-NUCLEOTIDASE"/>
    <property type="match status" value="1"/>
</dbReference>
<dbReference type="Pfam" id="PF02872">
    <property type="entry name" value="5_nucleotid_C"/>
    <property type="match status" value="1"/>
</dbReference>
<protein>
    <submittedName>
        <fullName evidence="2">5'-nucleotidase</fullName>
        <ecNumber evidence="2">3.1.3.5</ecNumber>
    </submittedName>
</protein>
<dbReference type="GO" id="GO:0008253">
    <property type="term" value="F:5'-nucleotidase activity"/>
    <property type="evidence" value="ECO:0007669"/>
    <property type="project" value="UniProtKB-EC"/>
</dbReference>
<dbReference type="InterPro" id="IPR008334">
    <property type="entry name" value="5'-Nucleotdase_C"/>
</dbReference>
<keyword evidence="2" id="KW-0378">Hydrolase</keyword>
<evidence type="ECO:0000259" key="1">
    <source>
        <dbReference type="Pfam" id="PF02872"/>
    </source>
</evidence>
<gene>
    <name evidence="2" type="ORF">WCV65_19370</name>
</gene>
<proteinExistence type="predicted"/>